<dbReference type="KEGG" id="tpx:Turpa_0730"/>
<dbReference type="InterPro" id="IPR045090">
    <property type="entry name" value="Pept_M3A_M3B"/>
</dbReference>
<dbReference type="EC" id="3.4.24.70" evidence="8"/>
<comment type="cofactor">
    <cofactor evidence="9">
        <name>Zn(2+)</name>
        <dbReference type="ChEBI" id="CHEBI:29105"/>
    </cofactor>
    <text evidence="9">Binds 1 zinc ion.</text>
</comment>
<dbReference type="InterPro" id="IPR034005">
    <property type="entry name" value="M3A_DCP"/>
</dbReference>
<evidence type="ECO:0000256" key="1">
    <source>
        <dbReference type="ARBA" id="ARBA00006040"/>
    </source>
</evidence>
<dbReference type="Pfam" id="PF01432">
    <property type="entry name" value="Peptidase_M3"/>
    <property type="match status" value="2"/>
</dbReference>
<dbReference type="HOGENOM" id="CLU_001805_4_1_12"/>
<organism evidence="12 13">
    <name type="scientific">Turneriella parva (strain ATCC BAA-1111 / DSM 21527 / NCTC 11395 / H)</name>
    <name type="common">Leptospira parva</name>
    <dbReference type="NCBI Taxonomy" id="869212"/>
    <lineage>
        <taxon>Bacteria</taxon>
        <taxon>Pseudomonadati</taxon>
        <taxon>Spirochaetota</taxon>
        <taxon>Spirochaetia</taxon>
        <taxon>Leptospirales</taxon>
        <taxon>Leptospiraceae</taxon>
        <taxon>Turneriella</taxon>
    </lineage>
</organism>
<evidence type="ECO:0000256" key="5">
    <source>
        <dbReference type="ARBA" id="ARBA00022833"/>
    </source>
</evidence>
<dbReference type="InterPro" id="IPR024079">
    <property type="entry name" value="MetalloPept_cat_dom_sf"/>
</dbReference>
<feature type="domain" description="Oligopeptidase A N-terminal" evidence="11">
    <location>
        <begin position="40"/>
        <end position="154"/>
    </location>
</feature>
<dbReference type="AlphaFoldDB" id="I4B274"/>
<feature type="domain" description="Peptidase M3A/M3B catalytic" evidence="10">
    <location>
        <begin position="234"/>
        <end position="572"/>
    </location>
</feature>
<dbReference type="InterPro" id="IPR045666">
    <property type="entry name" value="OpdA_N"/>
</dbReference>
<dbReference type="GO" id="GO:0006518">
    <property type="term" value="P:peptide metabolic process"/>
    <property type="evidence" value="ECO:0007669"/>
    <property type="project" value="TreeGrafter"/>
</dbReference>
<evidence type="ECO:0000313" key="12">
    <source>
        <dbReference type="EMBL" id="AFM11381.1"/>
    </source>
</evidence>
<keyword evidence="6 9" id="KW-0482">Metalloprotease</keyword>
<evidence type="ECO:0000256" key="9">
    <source>
        <dbReference type="RuleBase" id="RU003435"/>
    </source>
</evidence>
<sequence length="726" mass="80926">MNDNTLPENPLFNQGELPDFSAIQAEHVVPAVREAIRVGREKLKTLEQLQNPTWQAFVLPLRDISRRLDRIWGTVGHLLGVKNSDALRAAHEEVQPEVVEFQLSIGQNPALFKSWQALQAAGPKEITTAARKRIVEAAIRDARLSGVALEGEKQKRFNEIQRDLAALATKFSNAVLDATKAFQIVLTKPEEIAGLPQSWLAGAAHAAQAKGHAGATAENGPWLVTLDYPSYYPVLQHAQNRALREQVYRASVTRASSEKLNNWPVIDEILRLRHENAQILGFANYAQVSLAAKMAPETKNVREMIVNLGKVAKPQAQNEFVRLTEYAKQKGHEDSLQLWDIAFYSERRREELYSFTDEELRPYFPLPKVLSGMFDLAEKLFTVKIAAAPTQPKVWHRDVQYFDVYDTTAKKIAGFFLDPYARSGEKRGGAWMDVCRQREATEESLVLPVAYLVCNGTPPVGEKPSLMTFTEVETLFHEFGHGLQHMLTTVDEYEASGISNVEWDAVELPSQFMENWVYERSVIDQISGHVETGEPLPQPLFEKIIAAKNYMAGSILLRQLYFSLLDLELHEVHGGTLVGVAKDGGKPTEVHGGTLVGVATEGGKPTEVHGETVRDVQRRIAAEYTVIPPLPEDAFLCSFSHIFAGGYAAGYYSYKWAEVLSADAFAAFEEAGLNDDGAIRELGRRYRETVLARGGSEHPLEVYRAFRGRDATIDALLRHNGLIQAA</sequence>
<dbReference type="STRING" id="869212.Turpa_0730"/>
<evidence type="ECO:0000256" key="4">
    <source>
        <dbReference type="ARBA" id="ARBA00022801"/>
    </source>
</evidence>
<dbReference type="GO" id="GO:0004222">
    <property type="term" value="F:metalloendopeptidase activity"/>
    <property type="evidence" value="ECO:0007669"/>
    <property type="project" value="UniProtKB-EC"/>
</dbReference>
<comment type="catalytic activity">
    <reaction evidence="7">
        <text>Hydrolysis of oligopeptides, with broad specificity. Gly or Ala commonly occur as P1 or P1' residues, but more distant residues are also important, as is shown by the fact that Z-Gly-Pro-Gly-|-Gly-Pro-Ala is cleaved, but not Z-(Gly)(5).</text>
        <dbReference type="EC" id="3.4.24.70"/>
    </reaction>
</comment>
<accession>I4B274</accession>
<feature type="domain" description="Peptidase M3A/M3B catalytic" evidence="10">
    <location>
        <begin position="610"/>
        <end position="721"/>
    </location>
</feature>
<evidence type="ECO:0000313" key="13">
    <source>
        <dbReference type="Proteomes" id="UP000006048"/>
    </source>
</evidence>
<evidence type="ECO:0000256" key="6">
    <source>
        <dbReference type="ARBA" id="ARBA00023049"/>
    </source>
</evidence>
<dbReference type="CDD" id="cd06456">
    <property type="entry name" value="M3A_DCP"/>
    <property type="match status" value="1"/>
</dbReference>
<dbReference type="SUPFAM" id="SSF55486">
    <property type="entry name" value="Metalloproteases ('zincins'), catalytic domain"/>
    <property type="match status" value="1"/>
</dbReference>
<proteinExistence type="inferred from homology"/>
<evidence type="ECO:0000256" key="2">
    <source>
        <dbReference type="ARBA" id="ARBA00022670"/>
    </source>
</evidence>
<gene>
    <name evidence="12" type="ordered locus">Turpa_0730</name>
</gene>
<dbReference type="OrthoDB" id="9773538at2"/>
<name>I4B274_TURPD</name>
<keyword evidence="2 9" id="KW-0645">Protease</keyword>
<keyword evidence="5 9" id="KW-0862">Zinc</keyword>
<reference evidence="12 13" key="1">
    <citation type="submission" date="2012-06" db="EMBL/GenBank/DDBJ databases">
        <title>The complete chromosome of genome of Turneriella parva DSM 21527.</title>
        <authorList>
            <consortium name="US DOE Joint Genome Institute (JGI-PGF)"/>
            <person name="Lucas S."/>
            <person name="Han J."/>
            <person name="Lapidus A."/>
            <person name="Bruce D."/>
            <person name="Goodwin L."/>
            <person name="Pitluck S."/>
            <person name="Peters L."/>
            <person name="Kyrpides N."/>
            <person name="Mavromatis K."/>
            <person name="Ivanova N."/>
            <person name="Mikhailova N."/>
            <person name="Chertkov O."/>
            <person name="Detter J.C."/>
            <person name="Tapia R."/>
            <person name="Han C."/>
            <person name="Land M."/>
            <person name="Hauser L."/>
            <person name="Markowitz V."/>
            <person name="Cheng J.-F."/>
            <person name="Hugenholtz P."/>
            <person name="Woyke T."/>
            <person name="Wu D."/>
            <person name="Gronow S."/>
            <person name="Wellnitz S."/>
            <person name="Brambilla E."/>
            <person name="Klenk H.-P."/>
            <person name="Eisen J.A."/>
        </authorList>
    </citation>
    <scope>NUCLEOTIDE SEQUENCE [LARGE SCALE GENOMIC DNA]</scope>
    <source>
        <strain evidence="13">ATCC BAA-1111 / DSM 21527 / NCTC 11395 / H</strain>
    </source>
</reference>
<evidence type="ECO:0000256" key="3">
    <source>
        <dbReference type="ARBA" id="ARBA00022723"/>
    </source>
</evidence>
<dbReference type="PANTHER" id="PTHR11804">
    <property type="entry name" value="PROTEASE M3 THIMET OLIGOPEPTIDASE-RELATED"/>
    <property type="match status" value="1"/>
</dbReference>
<dbReference type="Gene3D" id="1.10.1370.10">
    <property type="entry name" value="Neurolysin, domain 3"/>
    <property type="match status" value="1"/>
</dbReference>
<dbReference type="MEROPS" id="M03.A01"/>
<evidence type="ECO:0000256" key="7">
    <source>
        <dbReference type="ARBA" id="ARBA00024603"/>
    </source>
</evidence>
<dbReference type="PANTHER" id="PTHR11804:SF83">
    <property type="entry name" value="LD37516P"/>
    <property type="match status" value="1"/>
</dbReference>
<dbReference type="GO" id="GO:0005829">
    <property type="term" value="C:cytosol"/>
    <property type="evidence" value="ECO:0007669"/>
    <property type="project" value="UniProtKB-ARBA"/>
</dbReference>
<keyword evidence="4 9" id="KW-0378">Hydrolase</keyword>
<evidence type="ECO:0000256" key="8">
    <source>
        <dbReference type="ARBA" id="ARBA00026100"/>
    </source>
</evidence>
<dbReference type="RefSeq" id="WP_014801899.1">
    <property type="nucleotide sequence ID" value="NC_018020.1"/>
</dbReference>
<keyword evidence="3 9" id="KW-0479">Metal-binding</keyword>
<dbReference type="GO" id="GO:0006508">
    <property type="term" value="P:proteolysis"/>
    <property type="evidence" value="ECO:0007669"/>
    <property type="project" value="UniProtKB-KW"/>
</dbReference>
<dbReference type="Proteomes" id="UP000006048">
    <property type="component" value="Chromosome"/>
</dbReference>
<protein>
    <recommendedName>
        <fullName evidence="8">oligopeptidase A</fullName>
        <ecNumber evidence="8">3.4.24.70</ecNumber>
    </recommendedName>
</protein>
<dbReference type="Pfam" id="PF19310">
    <property type="entry name" value="TOP_N"/>
    <property type="match status" value="1"/>
</dbReference>
<dbReference type="InterPro" id="IPR001567">
    <property type="entry name" value="Pept_M3A_M3B_dom"/>
</dbReference>
<dbReference type="FunFam" id="3.40.390.10:FF:000009">
    <property type="entry name" value="Oligopeptidase A"/>
    <property type="match status" value="1"/>
</dbReference>
<keyword evidence="13" id="KW-1185">Reference proteome</keyword>
<dbReference type="Gene3D" id="3.40.390.10">
    <property type="entry name" value="Collagenase (Catalytic Domain)"/>
    <property type="match status" value="1"/>
</dbReference>
<dbReference type="PATRIC" id="fig|869212.3.peg.703"/>
<evidence type="ECO:0000259" key="11">
    <source>
        <dbReference type="Pfam" id="PF19310"/>
    </source>
</evidence>
<dbReference type="InterPro" id="IPR024077">
    <property type="entry name" value="Neurolysin/TOP_dom2"/>
</dbReference>
<dbReference type="EMBL" id="CP002959">
    <property type="protein sequence ID" value="AFM11381.1"/>
    <property type="molecule type" value="Genomic_DNA"/>
</dbReference>
<dbReference type="GO" id="GO:0046872">
    <property type="term" value="F:metal ion binding"/>
    <property type="evidence" value="ECO:0007669"/>
    <property type="project" value="UniProtKB-UniRule"/>
</dbReference>
<comment type="similarity">
    <text evidence="1 9">Belongs to the peptidase M3 family.</text>
</comment>
<evidence type="ECO:0000259" key="10">
    <source>
        <dbReference type="Pfam" id="PF01432"/>
    </source>
</evidence>